<sequence length="108" mass="11838">MPSLPCSASSHLALVSSPLLSSCNGLPQITDSPVFRGSPQSRCLFSHNIRRGKISQLVPIHYLFLKLRSEAALHLTKSPPFHSFHTILSISFQKIRLACCQVPTTLGN</sequence>
<dbReference type="InParanoid" id="A0A2T3BAN6"/>
<protein>
    <submittedName>
        <fullName evidence="1">Uncharacterized protein</fullName>
    </submittedName>
</protein>
<dbReference type="AlphaFoldDB" id="A0A2T3BAN6"/>
<gene>
    <name evidence="1" type="ORF">M430DRAFT_201592</name>
</gene>
<evidence type="ECO:0000313" key="2">
    <source>
        <dbReference type="Proteomes" id="UP000241818"/>
    </source>
</evidence>
<dbReference type="GeneID" id="36572316"/>
<dbReference type="EMBL" id="KZ679007">
    <property type="protein sequence ID" value="PSS25391.1"/>
    <property type="molecule type" value="Genomic_DNA"/>
</dbReference>
<proteinExistence type="predicted"/>
<organism evidence="1 2">
    <name type="scientific">Amorphotheca resinae ATCC 22711</name>
    <dbReference type="NCBI Taxonomy" id="857342"/>
    <lineage>
        <taxon>Eukaryota</taxon>
        <taxon>Fungi</taxon>
        <taxon>Dikarya</taxon>
        <taxon>Ascomycota</taxon>
        <taxon>Pezizomycotina</taxon>
        <taxon>Leotiomycetes</taxon>
        <taxon>Helotiales</taxon>
        <taxon>Amorphothecaceae</taxon>
        <taxon>Amorphotheca</taxon>
    </lineage>
</organism>
<keyword evidence="2" id="KW-1185">Reference proteome</keyword>
<reference evidence="1 2" key="1">
    <citation type="journal article" date="2018" name="New Phytol.">
        <title>Comparative genomics and transcriptomics depict ericoid mycorrhizal fungi as versatile saprotrophs and plant mutualists.</title>
        <authorList>
            <person name="Martino E."/>
            <person name="Morin E."/>
            <person name="Grelet G.A."/>
            <person name="Kuo A."/>
            <person name="Kohler A."/>
            <person name="Daghino S."/>
            <person name="Barry K.W."/>
            <person name="Cichocki N."/>
            <person name="Clum A."/>
            <person name="Dockter R.B."/>
            <person name="Hainaut M."/>
            <person name="Kuo R.C."/>
            <person name="LaButti K."/>
            <person name="Lindahl B.D."/>
            <person name="Lindquist E.A."/>
            <person name="Lipzen A."/>
            <person name="Khouja H.R."/>
            <person name="Magnuson J."/>
            <person name="Murat C."/>
            <person name="Ohm R.A."/>
            <person name="Singer S.W."/>
            <person name="Spatafora J.W."/>
            <person name="Wang M."/>
            <person name="Veneault-Fourrey C."/>
            <person name="Henrissat B."/>
            <person name="Grigoriev I.V."/>
            <person name="Martin F.M."/>
            <person name="Perotto S."/>
        </authorList>
    </citation>
    <scope>NUCLEOTIDE SEQUENCE [LARGE SCALE GENOMIC DNA]</scope>
    <source>
        <strain evidence="1 2">ATCC 22711</strain>
    </source>
</reference>
<name>A0A2T3BAN6_AMORE</name>
<evidence type="ECO:0000313" key="1">
    <source>
        <dbReference type="EMBL" id="PSS25391.1"/>
    </source>
</evidence>
<dbReference type="Proteomes" id="UP000241818">
    <property type="component" value="Unassembled WGS sequence"/>
</dbReference>
<accession>A0A2T3BAN6</accession>
<dbReference type="RefSeq" id="XP_024723990.1">
    <property type="nucleotide sequence ID" value="XM_024864235.1"/>
</dbReference>